<protein>
    <submittedName>
        <fullName evidence="3">DsbA family protein</fullName>
    </submittedName>
</protein>
<keyword evidence="1" id="KW-0472">Membrane</keyword>
<feature type="transmembrane region" description="Helical" evidence="1">
    <location>
        <begin position="16"/>
        <end position="37"/>
    </location>
</feature>
<dbReference type="Gene3D" id="3.40.30.10">
    <property type="entry name" value="Glutaredoxin"/>
    <property type="match status" value="1"/>
</dbReference>
<dbReference type="Pfam" id="PF13462">
    <property type="entry name" value="Thioredoxin_4"/>
    <property type="match status" value="1"/>
</dbReference>
<organism evidence="3 4">
    <name type="scientific">Corynebacterium stercoris</name>
    <dbReference type="NCBI Taxonomy" id="2943490"/>
    <lineage>
        <taxon>Bacteria</taxon>
        <taxon>Bacillati</taxon>
        <taxon>Actinomycetota</taxon>
        <taxon>Actinomycetes</taxon>
        <taxon>Mycobacteriales</taxon>
        <taxon>Corynebacteriaceae</taxon>
        <taxon>Corynebacterium</taxon>
    </lineage>
</organism>
<keyword evidence="4" id="KW-1185">Reference proteome</keyword>
<evidence type="ECO:0000313" key="4">
    <source>
        <dbReference type="Proteomes" id="UP001204000"/>
    </source>
</evidence>
<proteinExistence type="predicted"/>
<keyword evidence="1" id="KW-0812">Transmembrane</keyword>
<dbReference type="RefSeq" id="WP_253575828.1">
    <property type="nucleotide sequence ID" value="NZ_JAMFTQ010000001.1"/>
</dbReference>
<dbReference type="EMBL" id="JAMFTQ010000001">
    <property type="protein sequence ID" value="MCP1386982.1"/>
    <property type="molecule type" value="Genomic_DNA"/>
</dbReference>
<dbReference type="Proteomes" id="UP001204000">
    <property type="component" value="Unassembled WGS sequence"/>
</dbReference>
<dbReference type="InterPro" id="IPR012336">
    <property type="entry name" value="Thioredoxin-like_fold"/>
</dbReference>
<sequence length="245" mass="26753">MTTRKVQNPNSKGSSAFIWAVLAVVAIAALVIGLIVYNGRNDQKAAMEAELISMDGIEVTWSEGDDVIRLAAPNAKDANEAALFEDFSCSYCAQYYEATEEDMLDRIKAGEIAIDLRPMVFLDRGNVGHSTKTLAAVLALLANGDTDAAFTLRDYLMRNQQQVYNNVDETKLAELAKGYGASNAAQQDIRDAKYLNAAMEMSADNSKLQQDLGGEVWTPRVVVDGKDLYDDGNLTENWPADLAAR</sequence>
<comment type="caution">
    <text evidence="3">The sequence shown here is derived from an EMBL/GenBank/DDBJ whole genome shotgun (WGS) entry which is preliminary data.</text>
</comment>
<accession>A0ABT1FYZ0</accession>
<evidence type="ECO:0000313" key="3">
    <source>
        <dbReference type="EMBL" id="MCP1386982.1"/>
    </source>
</evidence>
<evidence type="ECO:0000256" key="1">
    <source>
        <dbReference type="SAM" id="Phobius"/>
    </source>
</evidence>
<dbReference type="InterPro" id="IPR036249">
    <property type="entry name" value="Thioredoxin-like_sf"/>
</dbReference>
<feature type="domain" description="Thioredoxin-like fold" evidence="2">
    <location>
        <begin position="82"/>
        <end position="228"/>
    </location>
</feature>
<dbReference type="CDD" id="cd02972">
    <property type="entry name" value="DsbA_family"/>
    <property type="match status" value="1"/>
</dbReference>
<name>A0ABT1FYZ0_9CORY</name>
<dbReference type="SUPFAM" id="SSF52833">
    <property type="entry name" value="Thioredoxin-like"/>
    <property type="match status" value="1"/>
</dbReference>
<gene>
    <name evidence="3" type="ORF">M5J20_02080</name>
</gene>
<evidence type="ECO:0000259" key="2">
    <source>
        <dbReference type="Pfam" id="PF13462"/>
    </source>
</evidence>
<keyword evidence="1" id="KW-1133">Transmembrane helix</keyword>
<reference evidence="3" key="1">
    <citation type="submission" date="2022-05" db="EMBL/GenBank/DDBJ databases">
        <title>Corynebacterium sp. TA-R-1 sp. nov., isolated from human feces.</title>
        <authorList>
            <person name="Shamsuzzaman M."/>
            <person name="Dahal R.H."/>
        </authorList>
    </citation>
    <scope>NUCLEOTIDE SEQUENCE</scope>
    <source>
        <strain evidence="3">TA-R-1</strain>
    </source>
</reference>